<dbReference type="GeneID" id="71856570"/>
<proteinExistence type="predicted"/>
<dbReference type="Proteomes" id="UP001595821">
    <property type="component" value="Unassembled WGS sequence"/>
</dbReference>
<name>A0ABD5P1X0_9EURY</name>
<dbReference type="EMBL" id="JBHSDJ010000119">
    <property type="protein sequence ID" value="MFC4248303.1"/>
    <property type="molecule type" value="Genomic_DNA"/>
</dbReference>
<evidence type="ECO:0000313" key="2">
    <source>
        <dbReference type="Proteomes" id="UP001595821"/>
    </source>
</evidence>
<protein>
    <submittedName>
        <fullName evidence="1">Uncharacterized protein</fullName>
    </submittedName>
</protein>
<evidence type="ECO:0000313" key="1">
    <source>
        <dbReference type="EMBL" id="MFC4248303.1"/>
    </source>
</evidence>
<comment type="caution">
    <text evidence="1">The sequence shown here is derived from an EMBL/GenBank/DDBJ whole genome shotgun (WGS) entry which is preliminary data.</text>
</comment>
<dbReference type="RefSeq" id="WP_246976856.1">
    <property type="nucleotide sequence ID" value="NZ_CP095399.1"/>
</dbReference>
<gene>
    <name evidence="1" type="ORF">ACFOZ7_15420</name>
</gene>
<accession>A0ABD5P1X0</accession>
<reference evidence="1 2" key="1">
    <citation type="journal article" date="2014" name="Int. J. Syst. Evol. Microbiol.">
        <title>Complete genome sequence of Corynebacterium casei LMG S-19264T (=DSM 44701T), isolated from a smear-ripened cheese.</title>
        <authorList>
            <consortium name="US DOE Joint Genome Institute (JGI-PGF)"/>
            <person name="Walter F."/>
            <person name="Albersmeier A."/>
            <person name="Kalinowski J."/>
            <person name="Ruckert C."/>
        </authorList>
    </citation>
    <scope>NUCLEOTIDE SEQUENCE [LARGE SCALE GENOMIC DNA]</scope>
    <source>
        <strain evidence="1 2">IBRC-M 10912</strain>
    </source>
</reference>
<organism evidence="1 2">
    <name type="scientific">Natribaculum luteum</name>
    <dbReference type="NCBI Taxonomy" id="1586232"/>
    <lineage>
        <taxon>Archaea</taxon>
        <taxon>Methanobacteriati</taxon>
        <taxon>Methanobacteriota</taxon>
        <taxon>Stenosarchaea group</taxon>
        <taxon>Halobacteria</taxon>
        <taxon>Halobacteriales</taxon>
        <taxon>Natrialbaceae</taxon>
        <taxon>Natribaculum</taxon>
    </lineage>
</organism>
<dbReference type="AlphaFoldDB" id="A0ABD5P1X0"/>
<sequence length="66" mass="8005">MEKRRGILTESQREAVQSEYKNLTYHPNKMRADIEEQIESFEEDLHILKQHDRELYDRIVEAVEES</sequence>